<proteinExistence type="predicted"/>
<dbReference type="GO" id="GO:0016740">
    <property type="term" value="F:transferase activity"/>
    <property type="evidence" value="ECO:0007669"/>
    <property type="project" value="UniProtKB-KW"/>
</dbReference>
<evidence type="ECO:0000259" key="1">
    <source>
        <dbReference type="PROSITE" id="PS50206"/>
    </source>
</evidence>
<dbReference type="InterPro" id="IPR036873">
    <property type="entry name" value="Rhodanese-like_dom_sf"/>
</dbReference>
<dbReference type="InterPro" id="IPR001763">
    <property type="entry name" value="Rhodanese-like_dom"/>
</dbReference>
<dbReference type="PROSITE" id="PS50206">
    <property type="entry name" value="RHODANESE_3"/>
    <property type="match status" value="1"/>
</dbReference>
<dbReference type="SUPFAM" id="SSF52821">
    <property type="entry name" value="Rhodanese/Cell cycle control phosphatase"/>
    <property type="match status" value="1"/>
</dbReference>
<dbReference type="Gene3D" id="3.40.250.10">
    <property type="entry name" value="Rhodanese-like domain"/>
    <property type="match status" value="1"/>
</dbReference>
<evidence type="ECO:0000313" key="3">
    <source>
        <dbReference type="Proteomes" id="UP000184406"/>
    </source>
</evidence>
<accession>A0A1M4UE79</accession>
<protein>
    <submittedName>
        <fullName evidence="2">Rhodanese-related sulfurtransferase</fullName>
    </submittedName>
</protein>
<dbReference type="AlphaFoldDB" id="A0A1M4UE79"/>
<dbReference type="RefSeq" id="WP_072860218.1">
    <property type="nucleotide sequence ID" value="NZ_FQUX01000001.1"/>
</dbReference>
<dbReference type="OrthoDB" id="9808735at2"/>
<dbReference type="CDD" id="cd00158">
    <property type="entry name" value="RHOD"/>
    <property type="match status" value="1"/>
</dbReference>
<reference evidence="3" key="1">
    <citation type="submission" date="2016-11" db="EMBL/GenBank/DDBJ databases">
        <authorList>
            <person name="Varghese N."/>
            <person name="Submissions S."/>
        </authorList>
    </citation>
    <scope>NUCLEOTIDE SEQUENCE [LARGE SCALE GENOMIC DNA]</scope>
    <source>
        <strain evidence="3">DSM 17539</strain>
    </source>
</reference>
<organism evidence="2 3">
    <name type="scientific">Arenibacter palladensis</name>
    <dbReference type="NCBI Taxonomy" id="237373"/>
    <lineage>
        <taxon>Bacteria</taxon>
        <taxon>Pseudomonadati</taxon>
        <taxon>Bacteroidota</taxon>
        <taxon>Flavobacteriia</taxon>
        <taxon>Flavobacteriales</taxon>
        <taxon>Flavobacteriaceae</taxon>
        <taxon>Arenibacter</taxon>
    </lineage>
</organism>
<name>A0A1M4UE79_9FLAO</name>
<dbReference type="Proteomes" id="UP000184406">
    <property type="component" value="Unassembled WGS sequence"/>
</dbReference>
<dbReference type="SMART" id="SM00450">
    <property type="entry name" value="RHOD"/>
    <property type="match status" value="1"/>
</dbReference>
<keyword evidence="3" id="KW-1185">Reference proteome</keyword>
<keyword evidence="2" id="KW-0808">Transferase</keyword>
<sequence length="114" mass="12825">MSIFSTLFGTSQEKSDKIEILNKADYSAAIAGKKVQLIDVRTPNEYGGGHIKNAVNVDFFNTSGFEKYCEKMSKDKPVYLYCRSGARSQKAARKLIGMGFEKVYDLKGGYMSWR</sequence>
<dbReference type="Pfam" id="PF00581">
    <property type="entry name" value="Rhodanese"/>
    <property type="match status" value="1"/>
</dbReference>
<dbReference type="PANTHER" id="PTHR45431">
    <property type="entry name" value="RHODANESE-LIKE DOMAIN-CONTAINING PROTEIN 15, CHLOROPLASTIC"/>
    <property type="match status" value="1"/>
</dbReference>
<feature type="domain" description="Rhodanese" evidence="1">
    <location>
        <begin position="31"/>
        <end position="114"/>
    </location>
</feature>
<dbReference type="InterPro" id="IPR052367">
    <property type="entry name" value="Thiosulfate_ST/Rhodanese-like"/>
</dbReference>
<gene>
    <name evidence="2" type="ORF">SAMN03080594_101589</name>
</gene>
<dbReference type="EMBL" id="FQUX01000001">
    <property type="protein sequence ID" value="SHE55065.1"/>
    <property type="molecule type" value="Genomic_DNA"/>
</dbReference>
<dbReference type="PANTHER" id="PTHR45431:SF3">
    <property type="entry name" value="RHODANESE-LIKE DOMAIN-CONTAINING PROTEIN 15, CHLOROPLASTIC"/>
    <property type="match status" value="1"/>
</dbReference>
<evidence type="ECO:0000313" key="2">
    <source>
        <dbReference type="EMBL" id="SHE55065.1"/>
    </source>
</evidence>